<reference evidence="3" key="2">
    <citation type="submission" date="2019-02" db="EMBL/GenBank/DDBJ databases">
        <title>FDA dAtabase for Regulatory Grade micrObial Sequences (FDA-ARGOS): Supporting development and validation of Infectious Disease Dx tests.</title>
        <authorList>
            <person name="Duncan R."/>
            <person name="Fisher C."/>
            <person name="Tallon L."/>
            <person name="Sadzewicz L."/>
            <person name="Sengamalay N."/>
            <person name="Ott S."/>
            <person name="Godinez A."/>
            <person name="Nagaraj S."/>
            <person name="Vavikolanu K."/>
            <person name="Vyas G."/>
            <person name="Nadendla S."/>
            <person name="Aluvathingal J."/>
            <person name="Sichtig H."/>
        </authorList>
    </citation>
    <scope>NUCLEOTIDE SEQUENCE [LARGE SCALE GENOMIC DNA]</scope>
    <source>
        <strain evidence="3">FDAARGOS_360</strain>
    </source>
</reference>
<dbReference type="EMBL" id="LR812645">
    <property type="protein sequence ID" value="CAC5430578.1"/>
    <property type="molecule type" value="Genomic_DNA"/>
</dbReference>
<reference evidence="2" key="1">
    <citation type="submission" date="2019-02" db="EMBL/GenBank/DDBJ databases">
        <title>FDA dAtabase for Regulatory Grade micrObial Sequences (FDA-ARGOS): Supporting development and validation of Infectious Disease Dx tests.</title>
        <authorList>
            <person name="Duncan R."/>
            <person name="Fisher C."/>
            <person name="Tallon L.J."/>
            <person name="Sadzewicz L."/>
            <person name="Sengamalay N."/>
            <person name="Ott S."/>
            <person name="Godinez A."/>
            <person name="Nagaraj S."/>
            <person name="Nadendla S."/>
            <person name="Sichtig H."/>
        </authorList>
    </citation>
    <scope>NUCLEOTIDE SEQUENCE</scope>
    <source>
        <strain evidence="2">FDAARGOS_360</strain>
    </source>
</reference>
<reference evidence="1" key="3">
    <citation type="submission" date="2020-06" db="EMBL/GenBank/DDBJ databases">
        <authorList>
            <person name="Camacho E."/>
            <person name="Gonzalez-de la Fuente S."/>
            <person name="Rastrojo A."/>
            <person name="Peiro-Pastor R."/>
            <person name="Solana JC."/>
            <person name="Tabera L."/>
            <person name="Gamarro F."/>
            <person name="Carrasco-Ramiro F."/>
            <person name="Requena JM."/>
            <person name="Aguado B."/>
        </authorList>
    </citation>
    <scope>NUCLEOTIDE SEQUENCE</scope>
</reference>
<dbReference type="Proteomes" id="UP000601710">
    <property type="component" value="Chromosome 25"/>
</dbReference>
<evidence type="ECO:0000313" key="3">
    <source>
        <dbReference type="Proteomes" id="UP000318821"/>
    </source>
</evidence>
<evidence type="ECO:0000313" key="1">
    <source>
        <dbReference type="EMBL" id="CAC5430578.1"/>
    </source>
</evidence>
<accession>A0A504XIW5</accession>
<dbReference type="VEuPathDB" id="TriTrypDB:LDHU3_25.0080"/>
<gene>
    <name evidence="2" type="ORF">CGC20_27205</name>
    <name evidence="1" type="ORF">LDHU3_25.0080</name>
</gene>
<dbReference type="Proteomes" id="UP000318821">
    <property type="component" value="Unassembled WGS sequence"/>
</dbReference>
<name>A0A504XIW5_LEIDO</name>
<protein>
    <submittedName>
        <fullName evidence="1">Hypothetical_protein</fullName>
    </submittedName>
</protein>
<organism evidence="2 3">
    <name type="scientific">Leishmania donovani</name>
    <dbReference type="NCBI Taxonomy" id="5661"/>
    <lineage>
        <taxon>Eukaryota</taxon>
        <taxon>Discoba</taxon>
        <taxon>Euglenozoa</taxon>
        <taxon>Kinetoplastea</taxon>
        <taxon>Metakinetoplastina</taxon>
        <taxon>Trypanosomatida</taxon>
        <taxon>Trypanosomatidae</taxon>
        <taxon>Leishmaniinae</taxon>
        <taxon>Leishmania</taxon>
    </lineage>
</organism>
<evidence type="ECO:0000313" key="2">
    <source>
        <dbReference type="EMBL" id="TPP49022.1"/>
    </source>
</evidence>
<sequence length="118" mass="13271">MELQAARKLQLIAKAFASSSIRFNVTVAPHPTKVDTFNVLFSMPTAEAPESPTFVTLTITECARVEGGRSFTGFLEYQKWPLTLVIEDSGNLKDFPERCIDVAWEHKQCVSRTPLWLP</sequence>
<dbReference type="EMBL" id="RHLD01000022">
    <property type="protein sequence ID" value="TPP49022.1"/>
    <property type="molecule type" value="Genomic_DNA"/>
</dbReference>
<dbReference type="AlphaFoldDB" id="A0A504XIW5"/>
<proteinExistence type="predicted"/>
<dbReference type="VEuPathDB" id="TriTrypDB:LdCL_250005600"/>